<dbReference type="OrthoDB" id="7838749at2"/>
<dbReference type="InterPro" id="IPR012334">
    <property type="entry name" value="Pectin_lyas_fold"/>
</dbReference>
<keyword evidence="2" id="KW-1185">Reference proteome</keyword>
<dbReference type="Gene3D" id="2.160.20.10">
    <property type="entry name" value="Single-stranded right-handed beta-helix, Pectin lyase-like"/>
    <property type="match status" value="1"/>
</dbReference>
<gene>
    <name evidence="1" type="ORF">A8M32_19855</name>
</gene>
<name>A0A1E3V7G0_9HYPH</name>
<dbReference type="PROSITE" id="PS51318">
    <property type="entry name" value="TAT"/>
    <property type="match status" value="1"/>
</dbReference>
<dbReference type="Proteomes" id="UP000094342">
    <property type="component" value="Unassembled WGS sequence"/>
</dbReference>
<evidence type="ECO:0000313" key="1">
    <source>
        <dbReference type="EMBL" id="ODR89574.1"/>
    </source>
</evidence>
<comment type="caution">
    <text evidence="1">The sequence shown here is derived from an EMBL/GenBank/DDBJ whole genome shotgun (WGS) entry which is preliminary data.</text>
</comment>
<dbReference type="InterPro" id="IPR006311">
    <property type="entry name" value="TAT_signal"/>
</dbReference>
<sequence length="345" mass="37870">MSTNIDRRSFLRLVSACPALALVSGSYPTGVGRALVGSDGHLDNIPIVLSGEFGYEQKVIRDLPAEMTIDARDASFIVANSRNPDPNALVGCDVGWLPVNRYPLVIRNCPGVHFIGGRFGGEVPLATDWRDTYCNSAALLVRDGTSRATVEGVRARRCWDGIRLADGADGFHLKGCWLSEIRDDAVENDYLLNGVIEDCLFDGCFAGVSLDPASNDRDGREKVVTIDQSLVRMNSYIAKGELTHQAPIKAADAAPKLRIRKSIFALSSANMRGFPRLKRTWKRMIESGGNAILWLPDEPLPPDLPLPPSGFVLLKGAKARDYWDAARRRWVLAHPDVPRFSDDEA</sequence>
<dbReference type="STRING" id="1752398.A8M32_19855"/>
<evidence type="ECO:0000313" key="2">
    <source>
        <dbReference type="Proteomes" id="UP000094342"/>
    </source>
</evidence>
<protein>
    <recommendedName>
        <fullName evidence="3">Right handed beta helix domain-containing protein</fullName>
    </recommendedName>
</protein>
<evidence type="ECO:0008006" key="3">
    <source>
        <dbReference type="Google" id="ProtNLM"/>
    </source>
</evidence>
<reference evidence="2" key="1">
    <citation type="submission" date="2016-05" db="EMBL/GenBank/DDBJ databases">
        <authorList>
            <person name="Li Y."/>
        </authorList>
    </citation>
    <scope>NUCLEOTIDE SEQUENCE [LARGE SCALE GENOMIC DNA]</scope>
    <source>
        <strain evidence="2">YIC4027</strain>
    </source>
</reference>
<organism evidence="1 2">
    <name type="scientific">Sinorhizobium alkalisoli</name>
    <dbReference type="NCBI Taxonomy" id="1752398"/>
    <lineage>
        <taxon>Bacteria</taxon>
        <taxon>Pseudomonadati</taxon>
        <taxon>Pseudomonadota</taxon>
        <taxon>Alphaproteobacteria</taxon>
        <taxon>Hyphomicrobiales</taxon>
        <taxon>Rhizobiaceae</taxon>
        <taxon>Sinorhizobium/Ensifer group</taxon>
        <taxon>Sinorhizobium</taxon>
    </lineage>
</organism>
<dbReference type="InterPro" id="IPR011050">
    <property type="entry name" value="Pectin_lyase_fold/virulence"/>
</dbReference>
<proteinExistence type="predicted"/>
<dbReference type="SUPFAM" id="SSF51126">
    <property type="entry name" value="Pectin lyase-like"/>
    <property type="match status" value="1"/>
</dbReference>
<dbReference type="AlphaFoldDB" id="A0A1E3V7G0"/>
<dbReference type="RefSeq" id="WP_069460140.1">
    <property type="nucleotide sequence ID" value="NZ_LYBW01000061.1"/>
</dbReference>
<dbReference type="EMBL" id="LYBW01000061">
    <property type="protein sequence ID" value="ODR89574.1"/>
    <property type="molecule type" value="Genomic_DNA"/>
</dbReference>
<accession>A0A1E3V7G0</accession>